<dbReference type="InterPro" id="IPR013783">
    <property type="entry name" value="Ig-like_fold"/>
</dbReference>
<dbReference type="Pfam" id="PF13927">
    <property type="entry name" value="Ig_3"/>
    <property type="match status" value="1"/>
</dbReference>
<dbReference type="Proteomes" id="UP000829720">
    <property type="component" value="Unassembled WGS sequence"/>
</dbReference>
<name>A0A8T3CPC0_9TELE</name>
<gene>
    <name evidence="7" type="ORF">AGOR_G00212120</name>
</gene>
<dbReference type="InterPro" id="IPR036179">
    <property type="entry name" value="Ig-like_dom_sf"/>
</dbReference>
<keyword evidence="1 5" id="KW-0732">Signal</keyword>
<dbReference type="SUPFAM" id="SSF48726">
    <property type="entry name" value="Immunoglobulin"/>
    <property type="match status" value="3"/>
</dbReference>
<dbReference type="Gene3D" id="2.60.40.10">
    <property type="entry name" value="Immunoglobulins"/>
    <property type="match status" value="4"/>
</dbReference>
<keyword evidence="4" id="KW-0393">Immunoglobulin domain</keyword>
<evidence type="ECO:0000313" key="7">
    <source>
        <dbReference type="EMBL" id="KAI1886256.1"/>
    </source>
</evidence>
<evidence type="ECO:0000256" key="2">
    <source>
        <dbReference type="ARBA" id="ARBA00023157"/>
    </source>
</evidence>
<proteinExistence type="predicted"/>
<dbReference type="InterPro" id="IPR003598">
    <property type="entry name" value="Ig_sub2"/>
</dbReference>
<accession>A0A8T3CPC0</accession>
<comment type="caution">
    <text evidence="7">The sequence shown here is derived from an EMBL/GenBank/DDBJ whole genome shotgun (WGS) entry which is preliminary data.</text>
</comment>
<dbReference type="EMBL" id="JAERUA010000020">
    <property type="protein sequence ID" value="KAI1886256.1"/>
    <property type="molecule type" value="Genomic_DNA"/>
</dbReference>
<dbReference type="InterPro" id="IPR052598">
    <property type="entry name" value="IgSF_CEA-related"/>
</dbReference>
<dbReference type="InterPro" id="IPR007110">
    <property type="entry name" value="Ig-like_dom"/>
</dbReference>
<dbReference type="PANTHER" id="PTHR44337:SF20">
    <property type="entry name" value="CARCINOEMBRYONIC ANTIGEN-RELATED CELL ADHESION MOLECULE 5-RELATED"/>
    <property type="match status" value="1"/>
</dbReference>
<dbReference type="PROSITE" id="PS50835">
    <property type="entry name" value="IG_LIKE"/>
    <property type="match status" value="3"/>
</dbReference>
<dbReference type="SMART" id="SM00408">
    <property type="entry name" value="IGc2"/>
    <property type="match status" value="1"/>
</dbReference>
<dbReference type="PANTHER" id="PTHR44337">
    <property type="entry name" value="CARCINOEMBRYONIC ANTIGEN-RELATED CELL ADHESION MOLECULE 8"/>
    <property type="match status" value="1"/>
</dbReference>
<dbReference type="AlphaFoldDB" id="A0A8T3CPC0"/>
<protein>
    <recommendedName>
        <fullName evidence="6">Ig-like domain-containing protein</fullName>
    </recommendedName>
</protein>
<keyword evidence="2" id="KW-1015">Disulfide bond</keyword>
<evidence type="ECO:0000313" key="8">
    <source>
        <dbReference type="Proteomes" id="UP000829720"/>
    </source>
</evidence>
<evidence type="ECO:0000256" key="3">
    <source>
        <dbReference type="ARBA" id="ARBA00023180"/>
    </source>
</evidence>
<evidence type="ECO:0000256" key="1">
    <source>
        <dbReference type="ARBA" id="ARBA00022729"/>
    </source>
</evidence>
<sequence>MRNPAPLSAWLVLALTGASFHFPLKAAAFTMGPYFARIIGPKTVDPGVGTDFTCSADCSPSCTYTWSMEGKTVQGQVATVTPSGKTKSLELECTALNPETGKSSKATKTVGVNGGLVLVRIIGPETAKAKEETDFTCSADCSPPCTYIWSLEGQTAQGPVVTLTPSGATKSLVLECTALNPDTGKSLKATKMIQVISPSTDVIQMGPYFARIIGPKMAAAGEGTDFTCSADCSPSCTYTWSMDGKTVQGEEVTVTPSGATTSLQLECTALNPATGKSAKTTETVQVKNPVALKPQSVTEPSLGEPFSLTCAGADPTATIEWLKDGYDMTIDAQMSLSADKSTVRFTSLLPSHGGFYRCAPSKGGSRIVSTGYLLSYGKLSVSVSGPDTVVVGKEHVYECNANCEIECSIYWTFRGGLPSGSYSQRQTVIRWTPDQPDTTQVFTCVVENTAARRSATYSKTVKVVEEADLLP</sequence>
<feature type="signal peptide" evidence="5">
    <location>
        <begin position="1"/>
        <end position="28"/>
    </location>
</feature>
<keyword evidence="8" id="KW-1185">Reference proteome</keyword>
<dbReference type="OrthoDB" id="8914035at2759"/>
<keyword evidence="3" id="KW-0325">Glycoprotein</keyword>
<feature type="chain" id="PRO_5035788035" description="Ig-like domain-containing protein" evidence="5">
    <location>
        <begin position="29"/>
        <end position="471"/>
    </location>
</feature>
<feature type="domain" description="Ig-like" evidence="6">
    <location>
        <begin position="207"/>
        <end position="285"/>
    </location>
</feature>
<organism evidence="7 8">
    <name type="scientific">Albula goreensis</name>
    <dbReference type="NCBI Taxonomy" id="1534307"/>
    <lineage>
        <taxon>Eukaryota</taxon>
        <taxon>Metazoa</taxon>
        <taxon>Chordata</taxon>
        <taxon>Craniata</taxon>
        <taxon>Vertebrata</taxon>
        <taxon>Euteleostomi</taxon>
        <taxon>Actinopterygii</taxon>
        <taxon>Neopterygii</taxon>
        <taxon>Teleostei</taxon>
        <taxon>Albuliformes</taxon>
        <taxon>Albulidae</taxon>
        <taxon>Albula</taxon>
    </lineage>
</organism>
<feature type="domain" description="Ig-like" evidence="6">
    <location>
        <begin position="289"/>
        <end position="369"/>
    </location>
</feature>
<evidence type="ECO:0000256" key="5">
    <source>
        <dbReference type="SAM" id="SignalP"/>
    </source>
</evidence>
<evidence type="ECO:0000259" key="6">
    <source>
        <dbReference type="PROSITE" id="PS50835"/>
    </source>
</evidence>
<feature type="domain" description="Ig-like" evidence="6">
    <location>
        <begin position="33"/>
        <end position="139"/>
    </location>
</feature>
<evidence type="ECO:0000256" key="4">
    <source>
        <dbReference type="ARBA" id="ARBA00023319"/>
    </source>
</evidence>
<reference evidence="7" key="1">
    <citation type="submission" date="2021-01" db="EMBL/GenBank/DDBJ databases">
        <authorList>
            <person name="Zahm M."/>
            <person name="Roques C."/>
            <person name="Cabau C."/>
            <person name="Klopp C."/>
            <person name="Donnadieu C."/>
            <person name="Jouanno E."/>
            <person name="Lampietro C."/>
            <person name="Louis A."/>
            <person name="Herpin A."/>
            <person name="Echchiki A."/>
            <person name="Berthelot C."/>
            <person name="Parey E."/>
            <person name="Roest-Crollius H."/>
            <person name="Braasch I."/>
            <person name="Postlethwait J."/>
            <person name="Bobe J."/>
            <person name="Montfort J."/>
            <person name="Bouchez O."/>
            <person name="Begum T."/>
            <person name="Mejri S."/>
            <person name="Adams A."/>
            <person name="Chen W.-J."/>
            <person name="Guiguen Y."/>
        </authorList>
    </citation>
    <scope>NUCLEOTIDE SEQUENCE</scope>
    <source>
        <tissue evidence="7">Blood</tissue>
    </source>
</reference>